<keyword evidence="3" id="KW-0479">Metal-binding</keyword>
<keyword evidence="5 10" id="KW-0863">Zinc-finger</keyword>
<proteinExistence type="predicted"/>
<feature type="domain" description="C2H2-type" evidence="11">
    <location>
        <begin position="173"/>
        <end position="200"/>
    </location>
</feature>
<evidence type="ECO:0000256" key="10">
    <source>
        <dbReference type="PROSITE-ProRule" id="PRU00042"/>
    </source>
</evidence>
<accession>A0A0V1CUK9</accession>
<comment type="caution">
    <text evidence="12">The sequence shown here is derived from an EMBL/GenBank/DDBJ whole genome shotgun (WGS) entry which is preliminary data.</text>
</comment>
<sequence>LAKRCGIEKMGHRCSSIVAVTHADTEMSLSRYMPILHQATIASSSSSSSSSSPPPHSPSTSLYATAASTWITPTPAPIPFWLPFNPSVPFAAQIMSATQLELYAALLFQSFRSNPIPAQALLQPSVPQPPHSTKNFDFTKLGQNFDKPDTTINTKQVTRQTRPRKCSRPRKEFICKYCQRRFTKSYNLLIHERTHTDERPYSCEICGKAFRRQDHLRDHRYIHSKEKPFKCDICGKGFCQSRTMQVHRILHLDRPPLQCPKCNRTFNQRSNLKTHLFTHGNSKPFACPKAGCERGFRRTCDLRRHLSMHKQHLPGDQLPTNTTTTTTIPHVCASDPLMVAVSFEVSCLHGVPSWATVPAAPSGRLAFVQTDNKRHDKALYRLNFAAMLAEGHRKWTPEHYSIDKGKITEVQHY</sequence>
<evidence type="ECO:0000256" key="5">
    <source>
        <dbReference type="ARBA" id="ARBA00022771"/>
    </source>
</evidence>
<keyword evidence="8" id="KW-0804">Transcription</keyword>
<evidence type="ECO:0000256" key="6">
    <source>
        <dbReference type="ARBA" id="ARBA00022833"/>
    </source>
</evidence>
<feature type="non-terminal residue" evidence="12">
    <location>
        <position position="1"/>
    </location>
</feature>
<evidence type="ECO:0000256" key="8">
    <source>
        <dbReference type="ARBA" id="ARBA00023163"/>
    </source>
</evidence>
<name>A0A0V1CUK9_TRIBR</name>
<evidence type="ECO:0000313" key="13">
    <source>
        <dbReference type="Proteomes" id="UP000054653"/>
    </source>
</evidence>
<dbReference type="AlphaFoldDB" id="A0A0V1CUK9"/>
<keyword evidence="9" id="KW-0539">Nucleus</keyword>
<keyword evidence="2" id="KW-0217">Developmental protein</keyword>
<dbReference type="PROSITE" id="PS00028">
    <property type="entry name" value="ZINC_FINGER_C2H2_1"/>
    <property type="match status" value="5"/>
</dbReference>
<evidence type="ECO:0000256" key="1">
    <source>
        <dbReference type="ARBA" id="ARBA00004123"/>
    </source>
</evidence>
<dbReference type="SMART" id="SM00355">
    <property type="entry name" value="ZnF_C2H2"/>
    <property type="match status" value="5"/>
</dbReference>
<feature type="domain" description="C2H2-type" evidence="11">
    <location>
        <begin position="229"/>
        <end position="256"/>
    </location>
</feature>
<dbReference type="PANTHER" id="PTHR14196:SF0">
    <property type="entry name" value="PROTEIN BOWEL"/>
    <property type="match status" value="1"/>
</dbReference>
<evidence type="ECO:0000259" key="11">
    <source>
        <dbReference type="PROSITE" id="PS50157"/>
    </source>
</evidence>
<evidence type="ECO:0000313" key="12">
    <source>
        <dbReference type="EMBL" id="KRY52976.1"/>
    </source>
</evidence>
<dbReference type="GO" id="GO:0005634">
    <property type="term" value="C:nucleus"/>
    <property type="evidence" value="ECO:0007669"/>
    <property type="project" value="UniProtKB-SubCell"/>
</dbReference>
<dbReference type="STRING" id="45882.A0A0V1CUK9"/>
<protein>
    <submittedName>
        <fullName evidence="12">Protein odd-skipped-related 2</fullName>
    </submittedName>
</protein>
<dbReference type="GO" id="GO:0008270">
    <property type="term" value="F:zinc ion binding"/>
    <property type="evidence" value="ECO:0007669"/>
    <property type="project" value="UniProtKB-KW"/>
</dbReference>
<dbReference type="Proteomes" id="UP000054653">
    <property type="component" value="Unassembled WGS sequence"/>
</dbReference>
<dbReference type="EMBL" id="JYDI01000095">
    <property type="protein sequence ID" value="KRY52976.1"/>
    <property type="molecule type" value="Genomic_DNA"/>
</dbReference>
<dbReference type="OMA" id="LSMCYTS"/>
<evidence type="ECO:0000256" key="9">
    <source>
        <dbReference type="ARBA" id="ARBA00023242"/>
    </source>
</evidence>
<gene>
    <name evidence="12" type="primary">Osr2</name>
    <name evidence="12" type="ORF">T03_5463</name>
</gene>
<dbReference type="SUPFAM" id="SSF57667">
    <property type="entry name" value="beta-beta-alpha zinc fingers"/>
    <property type="match status" value="3"/>
</dbReference>
<dbReference type="GO" id="GO:0000977">
    <property type="term" value="F:RNA polymerase II transcription regulatory region sequence-specific DNA binding"/>
    <property type="evidence" value="ECO:0007669"/>
    <property type="project" value="TreeGrafter"/>
</dbReference>
<dbReference type="InterPro" id="IPR050717">
    <property type="entry name" value="C2H2-ZF_Transcription_Reg"/>
</dbReference>
<evidence type="ECO:0000256" key="3">
    <source>
        <dbReference type="ARBA" id="ARBA00022723"/>
    </source>
</evidence>
<dbReference type="PANTHER" id="PTHR14196">
    <property type="entry name" value="ODD-SKIPPED - RELATED"/>
    <property type="match status" value="1"/>
</dbReference>
<dbReference type="PROSITE" id="PS50157">
    <property type="entry name" value="ZINC_FINGER_C2H2_2"/>
    <property type="match status" value="5"/>
</dbReference>
<evidence type="ECO:0000256" key="2">
    <source>
        <dbReference type="ARBA" id="ARBA00022473"/>
    </source>
</evidence>
<organism evidence="12 13">
    <name type="scientific">Trichinella britovi</name>
    <name type="common">Parasitic roundworm</name>
    <dbReference type="NCBI Taxonomy" id="45882"/>
    <lineage>
        <taxon>Eukaryota</taxon>
        <taxon>Metazoa</taxon>
        <taxon>Ecdysozoa</taxon>
        <taxon>Nematoda</taxon>
        <taxon>Enoplea</taxon>
        <taxon>Dorylaimia</taxon>
        <taxon>Trichinellida</taxon>
        <taxon>Trichinellidae</taxon>
        <taxon>Trichinella</taxon>
    </lineage>
</organism>
<dbReference type="GO" id="GO:0000981">
    <property type="term" value="F:DNA-binding transcription factor activity, RNA polymerase II-specific"/>
    <property type="evidence" value="ECO:0007669"/>
    <property type="project" value="TreeGrafter"/>
</dbReference>
<dbReference type="Gene3D" id="3.30.160.60">
    <property type="entry name" value="Classic Zinc Finger"/>
    <property type="match status" value="5"/>
</dbReference>
<keyword evidence="4" id="KW-0677">Repeat</keyword>
<dbReference type="FunFam" id="3.30.160.60:FF:000958">
    <property type="entry name" value="Odd skipped"/>
    <property type="match status" value="1"/>
</dbReference>
<keyword evidence="7" id="KW-0805">Transcription regulation</keyword>
<keyword evidence="13" id="KW-1185">Reference proteome</keyword>
<dbReference type="InterPro" id="IPR013087">
    <property type="entry name" value="Znf_C2H2_type"/>
</dbReference>
<dbReference type="InterPro" id="IPR036236">
    <property type="entry name" value="Znf_C2H2_sf"/>
</dbReference>
<dbReference type="FunFam" id="3.30.160.60:FF:000311">
    <property type="entry name" value="protein odd-skipped-related 2 isoform X1"/>
    <property type="match status" value="1"/>
</dbReference>
<dbReference type="FunFam" id="3.30.160.60:FF:000254">
    <property type="entry name" value="Odd-skipped related transciption factor 1"/>
    <property type="match status" value="1"/>
</dbReference>
<dbReference type="OrthoDB" id="9451254at2759"/>
<dbReference type="Pfam" id="PF00096">
    <property type="entry name" value="zf-C2H2"/>
    <property type="match status" value="4"/>
</dbReference>
<keyword evidence="6" id="KW-0862">Zinc</keyword>
<evidence type="ECO:0000256" key="7">
    <source>
        <dbReference type="ARBA" id="ARBA00023015"/>
    </source>
</evidence>
<feature type="domain" description="C2H2-type" evidence="11">
    <location>
        <begin position="285"/>
        <end position="314"/>
    </location>
</feature>
<evidence type="ECO:0000256" key="4">
    <source>
        <dbReference type="ARBA" id="ARBA00022737"/>
    </source>
</evidence>
<comment type="subcellular location">
    <subcellularLocation>
        <location evidence="1">Nucleus</location>
    </subcellularLocation>
</comment>
<reference evidence="12 13" key="1">
    <citation type="submission" date="2015-01" db="EMBL/GenBank/DDBJ databases">
        <title>Evolution of Trichinella species and genotypes.</title>
        <authorList>
            <person name="Korhonen P.K."/>
            <person name="Edoardo P."/>
            <person name="Giuseppe L.R."/>
            <person name="Gasser R.B."/>
        </authorList>
    </citation>
    <scope>NUCLEOTIDE SEQUENCE [LARGE SCALE GENOMIC DNA]</scope>
    <source>
        <strain evidence="12">ISS120</strain>
    </source>
</reference>
<feature type="domain" description="C2H2-type" evidence="11">
    <location>
        <begin position="201"/>
        <end position="228"/>
    </location>
</feature>
<feature type="domain" description="C2H2-type" evidence="11">
    <location>
        <begin position="257"/>
        <end position="284"/>
    </location>
</feature>